<dbReference type="HOGENOM" id="CLU_161276_0_0_7"/>
<evidence type="ECO:0008006" key="9">
    <source>
        <dbReference type="Google" id="ProtNLM"/>
    </source>
</evidence>
<evidence type="ECO:0000256" key="1">
    <source>
        <dbReference type="ARBA" id="ARBA00004651"/>
    </source>
</evidence>
<dbReference type="GO" id="GO:0005886">
    <property type="term" value="C:plasma membrane"/>
    <property type="evidence" value="ECO:0007669"/>
    <property type="project" value="UniProtKB-SubCell"/>
</dbReference>
<proteinExistence type="predicted"/>
<keyword evidence="5 6" id="KW-0472">Membrane</keyword>
<feature type="transmembrane region" description="Helical" evidence="6">
    <location>
        <begin position="12"/>
        <end position="32"/>
    </location>
</feature>
<feature type="transmembrane region" description="Helical" evidence="6">
    <location>
        <begin position="38"/>
        <end position="54"/>
    </location>
</feature>
<keyword evidence="2" id="KW-1003">Cell membrane</keyword>
<name>A1AP55_PELPD</name>
<dbReference type="RefSeq" id="WP_011735415.1">
    <property type="nucleotide sequence ID" value="NC_008609.1"/>
</dbReference>
<dbReference type="Pfam" id="PF03899">
    <property type="entry name" value="ATP-synt_I"/>
    <property type="match status" value="1"/>
</dbReference>
<evidence type="ECO:0000313" key="7">
    <source>
        <dbReference type="EMBL" id="ABK99125.1"/>
    </source>
</evidence>
<evidence type="ECO:0000256" key="2">
    <source>
        <dbReference type="ARBA" id="ARBA00022475"/>
    </source>
</evidence>
<evidence type="ECO:0000256" key="6">
    <source>
        <dbReference type="SAM" id="Phobius"/>
    </source>
</evidence>
<evidence type="ECO:0000256" key="5">
    <source>
        <dbReference type="ARBA" id="ARBA00023136"/>
    </source>
</evidence>
<dbReference type="InterPro" id="IPR005598">
    <property type="entry name" value="ATP_synth_I"/>
</dbReference>
<dbReference type="eggNOG" id="ENOG503291I">
    <property type="taxonomic scope" value="Bacteria"/>
</dbReference>
<protein>
    <recommendedName>
        <fullName evidence="9">ATP synthase I chain</fullName>
    </recommendedName>
</protein>
<dbReference type="AlphaFoldDB" id="A1AP55"/>
<dbReference type="EMBL" id="CP000482">
    <property type="protein sequence ID" value="ABK99125.1"/>
    <property type="molecule type" value="Genomic_DNA"/>
</dbReference>
<feature type="transmembrane region" description="Helical" evidence="6">
    <location>
        <begin position="99"/>
        <end position="122"/>
    </location>
</feature>
<keyword evidence="3 6" id="KW-0812">Transmembrane</keyword>
<organism evidence="7 8">
    <name type="scientific">Pelobacter propionicus (strain DSM 2379 / NBRC 103807 / OttBd1)</name>
    <dbReference type="NCBI Taxonomy" id="338966"/>
    <lineage>
        <taxon>Bacteria</taxon>
        <taxon>Pseudomonadati</taxon>
        <taxon>Thermodesulfobacteriota</taxon>
        <taxon>Desulfuromonadia</taxon>
        <taxon>Desulfuromonadales</taxon>
        <taxon>Desulfuromonadaceae</taxon>
        <taxon>Pelobacter</taxon>
    </lineage>
</organism>
<gene>
    <name evidence="7" type="ordered locus">Ppro_1510</name>
</gene>
<feature type="transmembrane region" description="Helical" evidence="6">
    <location>
        <begin position="74"/>
        <end position="93"/>
    </location>
</feature>
<dbReference type="KEGG" id="ppd:Ppro_1510"/>
<reference evidence="7 8" key="1">
    <citation type="submission" date="2006-10" db="EMBL/GenBank/DDBJ databases">
        <title>Complete sequence of chromosome of Pelobacter propionicus DSM 2379.</title>
        <authorList>
            <consortium name="US DOE Joint Genome Institute"/>
            <person name="Copeland A."/>
            <person name="Lucas S."/>
            <person name="Lapidus A."/>
            <person name="Barry K."/>
            <person name="Detter J.C."/>
            <person name="Glavina del Rio T."/>
            <person name="Hammon N."/>
            <person name="Israni S."/>
            <person name="Dalin E."/>
            <person name="Tice H."/>
            <person name="Pitluck S."/>
            <person name="Saunders E."/>
            <person name="Brettin T."/>
            <person name="Bruce D."/>
            <person name="Han C."/>
            <person name="Tapia R."/>
            <person name="Schmutz J."/>
            <person name="Larimer F."/>
            <person name="Land M."/>
            <person name="Hauser L."/>
            <person name="Kyrpides N."/>
            <person name="Kim E."/>
            <person name="Lovley D."/>
            <person name="Richardson P."/>
        </authorList>
    </citation>
    <scope>NUCLEOTIDE SEQUENCE [LARGE SCALE GENOMIC DNA]</scope>
    <source>
        <strain evidence="8">DSM 2379 / NBRC 103807 / OttBd1</strain>
    </source>
</reference>
<sequence length="126" mass="13404">MMLLHEEQSVGLVVKVSVALLLLLSLFGLLFFSTETGLGVLAGGAIGIANFLWMHRILRRILATLPNNPNRQAMVWLVLRLVVLAGILYPLVVSGSVSLAGLLTGLSIIVLSIGSLSFRAVLTARG</sequence>
<dbReference type="STRING" id="338966.Ppro_1510"/>
<evidence type="ECO:0000256" key="3">
    <source>
        <dbReference type="ARBA" id="ARBA00022692"/>
    </source>
</evidence>
<keyword evidence="8" id="KW-1185">Reference proteome</keyword>
<dbReference type="Proteomes" id="UP000006732">
    <property type="component" value="Chromosome"/>
</dbReference>
<keyword evidence="4 6" id="KW-1133">Transmembrane helix</keyword>
<accession>A1AP55</accession>
<evidence type="ECO:0000313" key="8">
    <source>
        <dbReference type="Proteomes" id="UP000006732"/>
    </source>
</evidence>
<evidence type="ECO:0000256" key="4">
    <source>
        <dbReference type="ARBA" id="ARBA00022989"/>
    </source>
</evidence>
<comment type="subcellular location">
    <subcellularLocation>
        <location evidence="1">Cell membrane</location>
        <topology evidence="1">Multi-pass membrane protein</topology>
    </subcellularLocation>
</comment>